<gene>
    <name evidence="2" type="ORF">UX13_C0015G0013</name>
</gene>
<name>A0A0G1MQ43_9BACT</name>
<dbReference type="Proteomes" id="UP000034329">
    <property type="component" value="Unassembled WGS sequence"/>
</dbReference>
<reference evidence="2 3" key="1">
    <citation type="journal article" date="2015" name="Nature">
        <title>rRNA introns, odd ribosomes, and small enigmatic genomes across a large radiation of phyla.</title>
        <authorList>
            <person name="Brown C.T."/>
            <person name="Hug L.A."/>
            <person name="Thomas B.C."/>
            <person name="Sharon I."/>
            <person name="Castelle C.J."/>
            <person name="Singh A."/>
            <person name="Wilkins M.J."/>
            <person name="Williams K.H."/>
            <person name="Banfield J.F."/>
        </authorList>
    </citation>
    <scope>NUCLEOTIDE SEQUENCE [LARGE SCALE GENOMIC DNA]</scope>
</reference>
<accession>A0A0G1MQ43</accession>
<comment type="caution">
    <text evidence="2">The sequence shown here is derived from an EMBL/GenBank/DDBJ whole genome shotgun (WGS) entry which is preliminary data.</text>
</comment>
<evidence type="ECO:0000313" key="3">
    <source>
        <dbReference type="Proteomes" id="UP000034329"/>
    </source>
</evidence>
<evidence type="ECO:0000313" key="2">
    <source>
        <dbReference type="EMBL" id="KKU10304.1"/>
    </source>
</evidence>
<sequence length="185" mass="20896">MLSARVAVCKNRERAQVDLDPSGKEDLLGDCSRRNVKKPGHRSDLFIRPGCLVPPIRLAGGGQDMDRAGGIPRGPKLNTRSSGKGVSPDQQQDVPWAWGYLVAVAEFETRQMYHQRNHEIDLRVSPGNGYRRINSCDEGGFRYWCQGGSDGRYRCIRKSVNVTNRNTNGFIFIFLPSFKAKKKRW</sequence>
<feature type="region of interest" description="Disordered" evidence="1">
    <location>
        <begin position="62"/>
        <end position="90"/>
    </location>
</feature>
<feature type="compositionally biased region" description="Polar residues" evidence="1">
    <location>
        <begin position="78"/>
        <end position="90"/>
    </location>
</feature>
<dbReference type="EMBL" id="LCLA01000015">
    <property type="protein sequence ID" value="KKU10304.1"/>
    <property type="molecule type" value="Genomic_DNA"/>
</dbReference>
<proteinExistence type="predicted"/>
<dbReference type="AlphaFoldDB" id="A0A0G1MQ43"/>
<organism evidence="2 3">
    <name type="scientific">Candidatus Woesebacteria bacterium GW2011_GWB1_45_5</name>
    <dbReference type="NCBI Taxonomy" id="1618581"/>
    <lineage>
        <taxon>Bacteria</taxon>
        <taxon>Candidatus Woeseibacteriota</taxon>
    </lineage>
</organism>
<protein>
    <submittedName>
        <fullName evidence="2">Uncharacterized protein</fullName>
    </submittedName>
</protein>
<evidence type="ECO:0000256" key="1">
    <source>
        <dbReference type="SAM" id="MobiDB-lite"/>
    </source>
</evidence>